<keyword evidence="4 7" id="KW-0812">Transmembrane</keyword>
<gene>
    <name evidence="9" type="ORF">BAU07_22180</name>
</gene>
<evidence type="ECO:0000256" key="6">
    <source>
        <dbReference type="ARBA" id="ARBA00023136"/>
    </source>
</evidence>
<dbReference type="RefSeq" id="WP_066662585.1">
    <property type="nucleotide sequence ID" value="NZ_CBCSCL010000007.1"/>
</dbReference>
<evidence type="ECO:0000256" key="7">
    <source>
        <dbReference type="RuleBase" id="RU363032"/>
    </source>
</evidence>
<evidence type="ECO:0000256" key="3">
    <source>
        <dbReference type="ARBA" id="ARBA00022475"/>
    </source>
</evidence>
<dbReference type="PANTHER" id="PTHR43386">
    <property type="entry name" value="OLIGOPEPTIDE TRANSPORT SYSTEM PERMEASE PROTEIN APPC"/>
    <property type="match status" value="1"/>
</dbReference>
<accession>A0A193GI09</accession>
<evidence type="ECO:0000256" key="4">
    <source>
        <dbReference type="ARBA" id="ARBA00022692"/>
    </source>
</evidence>
<feature type="transmembrane region" description="Helical" evidence="7">
    <location>
        <begin position="223"/>
        <end position="245"/>
    </location>
</feature>
<dbReference type="InterPro" id="IPR035906">
    <property type="entry name" value="MetI-like_sf"/>
</dbReference>
<feature type="transmembrane region" description="Helical" evidence="7">
    <location>
        <begin position="265"/>
        <end position="287"/>
    </location>
</feature>
<dbReference type="GO" id="GO:0055085">
    <property type="term" value="P:transmembrane transport"/>
    <property type="evidence" value="ECO:0007669"/>
    <property type="project" value="InterPro"/>
</dbReference>
<dbReference type="PROSITE" id="PS50928">
    <property type="entry name" value="ABC_TM1"/>
    <property type="match status" value="1"/>
</dbReference>
<comment type="similarity">
    <text evidence="7">Belongs to the binding-protein-dependent transport system permease family.</text>
</comment>
<dbReference type="GO" id="GO:0005886">
    <property type="term" value="C:plasma membrane"/>
    <property type="evidence" value="ECO:0007669"/>
    <property type="project" value="UniProtKB-SubCell"/>
</dbReference>
<feature type="transmembrane region" description="Helical" evidence="7">
    <location>
        <begin position="151"/>
        <end position="174"/>
    </location>
</feature>
<dbReference type="InterPro" id="IPR050366">
    <property type="entry name" value="BP-dependent_transpt_permease"/>
</dbReference>
<dbReference type="OrthoDB" id="9783218at2"/>
<evidence type="ECO:0000256" key="5">
    <source>
        <dbReference type="ARBA" id="ARBA00022989"/>
    </source>
</evidence>
<reference evidence="9 10" key="1">
    <citation type="submission" date="2016-06" db="EMBL/GenBank/DDBJ databases">
        <title>Complete genome sequences of Bordetella bronchialis and Bordetella flabilis.</title>
        <authorList>
            <person name="LiPuma J.J."/>
            <person name="Spilker T."/>
        </authorList>
    </citation>
    <scope>NUCLEOTIDE SEQUENCE [LARGE SCALE GENOMIC DNA]</scope>
    <source>
        <strain evidence="9 10">AU10664</strain>
    </source>
</reference>
<keyword evidence="5 7" id="KW-1133">Transmembrane helix</keyword>
<feature type="domain" description="ABC transmembrane type-1" evidence="8">
    <location>
        <begin position="107"/>
        <end position="291"/>
    </location>
</feature>
<keyword evidence="6 7" id="KW-0472">Membrane</keyword>
<dbReference type="SUPFAM" id="SSF161098">
    <property type="entry name" value="MetI-like"/>
    <property type="match status" value="1"/>
</dbReference>
<proteinExistence type="inferred from homology"/>
<dbReference type="STRING" id="463014.BAU07_22180"/>
<dbReference type="AlphaFoldDB" id="A0A193GI09"/>
<dbReference type="InterPro" id="IPR000515">
    <property type="entry name" value="MetI-like"/>
</dbReference>
<sequence length="306" mass="32430">MSDRSPAMLPAAGLAAPADAAMPLDIVAPSSLRWRWLRKHPTLILGAALLVAMAVVALAAPWIATHDPLAINPLMRLKPSSPQNYFGTDALGRDVFSRTIWGGRVSLVVAISVAVLATALGVVLGLLAGFVRWADPLIMRVMDGLMAIPDILLAIALMAVIRASLTTVIVAIAIPQLPRVVRLVRSLALTLREQLYVEAAHAIGTRLPVILARHVLPNIVTPLVVQATFIAATAVLTEAVLSFLGVGVPAQVPSWGNMMAEGRNYVAVAFTIILYPGLFLAATVLAINLMGDGLRDALDPRLANRL</sequence>
<keyword evidence="10" id="KW-1185">Reference proteome</keyword>
<evidence type="ECO:0000313" key="9">
    <source>
        <dbReference type="EMBL" id="ANN79465.1"/>
    </source>
</evidence>
<evidence type="ECO:0000256" key="1">
    <source>
        <dbReference type="ARBA" id="ARBA00004651"/>
    </source>
</evidence>
<comment type="subcellular location">
    <subcellularLocation>
        <location evidence="1 7">Cell membrane</location>
        <topology evidence="1 7">Multi-pass membrane protein</topology>
    </subcellularLocation>
</comment>
<organism evidence="9 10">
    <name type="scientific">Bordetella flabilis</name>
    <dbReference type="NCBI Taxonomy" id="463014"/>
    <lineage>
        <taxon>Bacteria</taxon>
        <taxon>Pseudomonadati</taxon>
        <taxon>Pseudomonadota</taxon>
        <taxon>Betaproteobacteria</taxon>
        <taxon>Burkholderiales</taxon>
        <taxon>Alcaligenaceae</taxon>
        <taxon>Bordetella</taxon>
    </lineage>
</organism>
<dbReference type="EMBL" id="CP016172">
    <property type="protein sequence ID" value="ANN79465.1"/>
    <property type="molecule type" value="Genomic_DNA"/>
</dbReference>
<keyword evidence="3" id="KW-1003">Cell membrane</keyword>
<dbReference type="Proteomes" id="UP000091926">
    <property type="component" value="Chromosome"/>
</dbReference>
<feature type="transmembrane region" description="Helical" evidence="7">
    <location>
        <begin position="44"/>
        <end position="65"/>
    </location>
</feature>
<keyword evidence="2 7" id="KW-0813">Transport</keyword>
<dbReference type="CDD" id="cd06261">
    <property type="entry name" value="TM_PBP2"/>
    <property type="match status" value="1"/>
</dbReference>
<evidence type="ECO:0000259" key="8">
    <source>
        <dbReference type="PROSITE" id="PS50928"/>
    </source>
</evidence>
<dbReference type="InterPro" id="IPR025966">
    <property type="entry name" value="OppC_N"/>
</dbReference>
<name>A0A193GI09_9BORD</name>
<dbReference type="PANTHER" id="PTHR43386:SF6">
    <property type="entry name" value="ABC TRANSPORTER PERMEASE PROTEIN"/>
    <property type="match status" value="1"/>
</dbReference>
<evidence type="ECO:0000256" key="2">
    <source>
        <dbReference type="ARBA" id="ARBA00022448"/>
    </source>
</evidence>
<dbReference type="KEGG" id="bfz:BAU07_22180"/>
<dbReference type="Pfam" id="PF12911">
    <property type="entry name" value="OppC_N"/>
    <property type="match status" value="1"/>
</dbReference>
<dbReference type="Pfam" id="PF00528">
    <property type="entry name" value="BPD_transp_1"/>
    <property type="match status" value="1"/>
</dbReference>
<evidence type="ECO:0000313" key="10">
    <source>
        <dbReference type="Proteomes" id="UP000091926"/>
    </source>
</evidence>
<protein>
    <submittedName>
        <fullName evidence="9">Peptide ABC transporter permease</fullName>
    </submittedName>
</protein>
<feature type="transmembrane region" description="Helical" evidence="7">
    <location>
        <begin position="107"/>
        <end position="131"/>
    </location>
</feature>
<dbReference type="Gene3D" id="1.10.3720.10">
    <property type="entry name" value="MetI-like"/>
    <property type="match status" value="1"/>
</dbReference>